<evidence type="ECO:0000259" key="9">
    <source>
        <dbReference type="Pfam" id="PF01343"/>
    </source>
</evidence>
<dbReference type="AlphaFoldDB" id="A0A1T4JUM3"/>
<evidence type="ECO:0000256" key="8">
    <source>
        <dbReference type="SAM" id="Phobius"/>
    </source>
</evidence>
<evidence type="ECO:0000256" key="6">
    <source>
        <dbReference type="ARBA" id="ARBA00023136"/>
    </source>
</evidence>
<name>A0A1T4JUM3_9FUSO</name>
<evidence type="ECO:0000256" key="4">
    <source>
        <dbReference type="ARBA" id="ARBA00022801"/>
    </source>
</evidence>
<accession>A0A1T4JUM3</accession>
<dbReference type="PANTHER" id="PTHR33209">
    <property type="entry name" value="PROTEASE 4"/>
    <property type="match status" value="1"/>
</dbReference>
<protein>
    <submittedName>
        <fullName evidence="10">Protease-4</fullName>
    </submittedName>
</protein>
<dbReference type="InterPro" id="IPR047217">
    <property type="entry name" value="S49_SppA_67K_type_N"/>
</dbReference>
<dbReference type="InterPro" id="IPR029045">
    <property type="entry name" value="ClpP/crotonase-like_dom_sf"/>
</dbReference>
<dbReference type="EMBL" id="FUWX01000004">
    <property type="protein sequence ID" value="SJZ33834.1"/>
    <property type="molecule type" value="Genomic_DNA"/>
</dbReference>
<evidence type="ECO:0000313" key="11">
    <source>
        <dbReference type="Proteomes" id="UP000191153"/>
    </source>
</evidence>
<organism evidence="10 11">
    <name type="scientific">Cetobacterium ceti</name>
    <dbReference type="NCBI Taxonomy" id="180163"/>
    <lineage>
        <taxon>Bacteria</taxon>
        <taxon>Fusobacteriati</taxon>
        <taxon>Fusobacteriota</taxon>
        <taxon>Fusobacteriia</taxon>
        <taxon>Fusobacteriales</taxon>
        <taxon>Fusobacteriaceae</taxon>
        <taxon>Cetobacterium</taxon>
    </lineage>
</organism>
<comment type="subcellular location">
    <subcellularLocation>
        <location evidence="1">Membrane</location>
    </subcellularLocation>
</comment>
<dbReference type="GO" id="GO:0004176">
    <property type="term" value="F:ATP-dependent peptidase activity"/>
    <property type="evidence" value="ECO:0007669"/>
    <property type="project" value="InterPro"/>
</dbReference>
<keyword evidence="11" id="KW-1185">Reference proteome</keyword>
<keyword evidence="3 10" id="KW-0645">Protease</keyword>
<evidence type="ECO:0000256" key="5">
    <source>
        <dbReference type="ARBA" id="ARBA00022825"/>
    </source>
</evidence>
<comment type="similarity">
    <text evidence="2">Belongs to the peptidase S49 family.</text>
</comment>
<keyword evidence="8" id="KW-0812">Transmembrane</keyword>
<dbReference type="STRING" id="180163.SAMN02745174_00083"/>
<dbReference type="Gene3D" id="3.90.226.10">
    <property type="entry name" value="2-enoyl-CoA Hydratase, Chain A, domain 1"/>
    <property type="match status" value="3"/>
</dbReference>
<evidence type="ECO:0000256" key="1">
    <source>
        <dbReference type="ARBA" id="ARBA00004370"/>
    </source>
</evidence>
<dbReference type="RefSeq" id="WP_078692635.1">
    <property type="nucleotide sequence ID" value="NZ_FUWX01000004.1"/>
</dbReference>
<dbReference type="InterPro" id="IPR001907">
    <property type="entry name" value="ClpP"/>
</dbReference>
<dbReference type="PRINTS" id="PR00127">
    <property type="entry name" value="CLPPROTEASEP"/>
</dbReference>
<dbReference type="GO" id="GO:0006465">
    <property type="term" value="P:signal peptide processing"/>
    <property type="evidence" value="ECO:0007669"/>
    <property type="project" value="InterPro"/>
</dbReference>
<dbReference type="InterPro" id="IPR004634">
    <property type="entry name" value="Pept_S49_pIV"/>
</dbReference>
<dbReference type="Pfam" id="PF01343">
    <property type="entry name" value="Peptidase_S49"/>
    <property type="match status" value="2"/>
</dbReference>
<evidence type="ECO:0000256" key="3">
    <source>
        <dbReference type="ARBA" id="ARBA00022670"/>
    </source>
</evidence>
<feature type="domain" description="Peptidase S49" evidence="9">
    <location>
        <begin position="123"/>
        <end position="276"/>
    </location>
</feature>
<proteinExistence type="inferred from homology"/>
<dbReference type="InterPro" id="IPR047272">
    <property type="entry name" value="S49_SppA_C"/>
</dbReference>
<dbReference type="Gene3D" id="6.20.330.10">
    <property type="match status" value="1"/>
</dbReference>
<dbReference type="NCBIfam" id="TIGR00705">
    <property type="entry name" value="SppA_67K"/>
    <property type="match status" value="1"/>
</dbReference>
<feature type="transmembrane region" description="Helical" evidence="8">
    <location>
        <begin position="21"/>
        <end position="39"/>
    </location>
</feature>
<keyword evidence="6 8" id="KW-0472">Membrane</keyword>
<dbReference type="GO" id="GO:0016020">
    <property type="term" value="C:membrane"/>
    <property type="evidence" value="ECO:0007669"/>
    <property type="project" value="UniProtKB-SubCell"/>
</dbReference>
<evidence type="ECO:0000256" key="2">
    <source>
        <dbReference type="ARBA" id="ARBA00008683"/>
    </source>
</evidence>
<dbReference type="GO" id="GO:0004252">
    <property type="term" value="F:serine-type endopeptidase activity"/>
    <property type="evidence" value="ECO:0007669"/>
    <property type="project" value="InterPro"/>
</dbReference>
<dbReference type="Proteomes" id="UP000191153">
    <property type="component" value="Unassembled WGS sequence"/>
</dbReference>
<feature type="active site" description="Nucleophile" evidence="7">
    <location>
        <position position="382"/>
    </location>
</feature>
<feature type="active site" description="Proton donor/acceptor" evidence="7">
    <location>
        <position position="193"/>
    </location>
</feature>
<evidence type="ECO:0000256" key="7">
    <source>
        <dbReference type="PIRSR" id="PIRSR001217-1"/>
    </source>
</evidence>
<dbReference type="InterPro" id="IPR002142">
    <property type="entry name" value="Peptidase_S49"/>
</dbReference>
<dbReference type="InterPro" id="IPR004635">
    <property type="entry name" value="Pept_S49_SppA"/>
</dbReference>
<dbReference type="PANTHER" id="PTHR33209:SF1">
    <property type="entry name" value="PEPTIDASE S49 DOMAIN-CONTAINING PROTEIN"/>
    <property type="match status" value="1"/>
</dbReference>
<dbReference type="OrthoDB" id="9764363at2"/>
<dbReference type="PIRSF" id="PIRSF001217">
    <property type="entry name" value="Protease_4_SppA"/>
    <property type="match status" value="1"/>
</dbReference>
<reference evidence="10 11" key="1">
    <citation type="submission" date="2017-02" db="EMBL/GenBank/DDBJ databases">
        <authorList>
            <person name="Peterson S.W."/>
        </authorList>
    </citation>
    <scope>NUCLEOTIDE SEQUENCE [LARGE SCALE GENOMIC DNA]</scope>
    <source>
        <strain evidence="10 11">ATCC 700028</strain>
    </source>
</reference>
<dbReference type="NCBIfam" id="TIGR00706">
    <property type="entry name" value="SppA_dom"/>
    <property type="match status" value="1"/>
</dbReference>
<dbReference type="SUPFAM" id="SSF52096">
    <property type="entry name" value="ClpP/crotonase"/>
    <property type="match status" value="2"/>
</dbReference>
<dbReference type="CDD" id="cd07018">
    <property type="entry name" value="S49_SppA_67K_type"/>
    <property type="match status" value="1"/>
</dbReference>
<gene>
    <name evidence="10" type="ORF">SAMN02745174_00083</name>
</gene>
<keyword evidence="5" id="KW-0720">Serine protease</keyword>
<feature type="domain" description="Peptidase S49" evidence="9">
    <location>
        <begin position="366"/>
        <end position="516"/>
    </location>
</feature>
<sequence length="573" mass="65698">MFIFKILKNIVIFLIKQIAKICLFFVILGVIILGIFNYLSPKKEVAEIRNNSYLQLDLSRKYNENGVNPLEYFNPGGIDFYQLLKSIDKAKIDPRIKGIFINVDESILNRAQIEEIGEKLKEFRKTSKKVYIYGANLDNKNYILSVYGDKIIMPPSASSTVNLTGYFMETPYFKKLSDLVGVKFNVIHVGDYKSYGENYVKDKMSKEYKENISRILDKVYENFIKTVSIERKIDEKTLNERILNGKLMVATPKDLLKYNMIDKLQYLEDFIKEKGKDNFVSVDDYVKEGLVRKGENYKEKIGIIYLEGEIHYKDNGSGFKDKITPESFEEKFNRALEDKDIKGIILRINSPGGSALASDIIYNQIKNSPKPVYISIGKVAASGGYYISSGGSKIFADKESLTGSIGVVSLIPNVEELVKKLDINLESLQKGKYASIYSLTSKFTEEDREKLYRSNELVYKEFLNRVSTSRNIKMEDLEKIAQGKVWLGEEAVKIGLIDKIGGLEDTIKEMGKDLKLSKYSVKEMKTQESINNILNSYMGPMMTVQDILSLKINKKIEKNDLYFKPLMYYPYEI</sequence>
<dbReference type="CDD" id="cd07023">
    <property type="entry name" value="S49_Sppa_N_C"/>
    <property type="match status" value="1"/>
</dbReference>
<keyword evidence="4" id="KW-0378">Hydrolase</keyword>
<evidence type="ECO:0000313" key="10">
    <source>
        <dbReference type="EMBL" id="SJZ33834.1"/>
    </source>
</evidence>
<keyword evidence="8" id="KW-1133">Transmembrane helix</keyword>